<gene>
    <name evidence="3" type="ORF">PORCRE_189</name>
</gene>
<dbReference type="EMBL" id="BAOU01000005">
    <property type="protein sequence ID" value="GAD04503.1"/>
    <property type="molecule type" value="Genomic_DNA"/>
</dbReference>
<feature type="transmembrane region" description="Helical" evidence="2">
    <location>
        <begin position="69"/>
        <end position="93"/>
    </location>
</feature>
<keyword evidence="1" id="KW-0175">Coiled coil</keyword>
<keyword evidence="2" id="KW-1133">Transmembrane helix</keyword>
<dbReference type="AlphaFoldDB" id="S4N6P6"/>
<keyword evidence="2" id="KW-0812">Transmembrane</keyword>
<comment type="caution">
    <text evidence="3">The sequence shown here is derived from an EMBL/GenBank/DDBJ whole genome shotgun (WGS) entry which is preliminary data.</text>
</comment>
<sequence length="384" mass="42932">MSLFAGENEDLQKVMTKVQSVIAITIGLEQVSQALNKNGAFILHTVRKVKELLTAAELKFATALGISNVAAQALMATLTLGLSVAITGAIVLIDRIITKNREAKEAQEEFSNAVVEGAYKPIAKIEQLSQSYRALGDDMKAKEKFIKDNKKAFEELGVSIRSVSDAENLLINNKEAFISAQIAKAKAAVYFKEAEEEVKNLIKLERELEKLKPTKEQSIPRGMHMVTVTVANPEYEKKKKEVEKANSKLRELFDLSAKEEKNAFIKLKNASIGAINDYDEGTVRAINQAIQSKEEELNNLIPQSDEWKQKLKEIEDLRKLIENPTKESAPKGNLKDPFIEKLKKRKEEYEHFNKAINSTNEGVRKEAVSKFSDLQALISVRAAM</sequence>
<name>S4N6P6_9PORP</name>
<evidence type="ECO:0000256" key="1">
    <source>
        <dbReference type="SAM" id="Coils"/>
    </source>
</evidence>
<reference evidence="3 4" key="2">
    <citation type="journal article" date="2013" name="Genome Announc.">
        <title>Draft Genome Sequences of Porphyromonas crevioricanis JCM 15906T and Porphyromonas cansulci JCM 13913T Isolated from a Canine Oral Cavity.</title>
        <authorList>
            <person name="Sakamoto M."/>
            <person name="Tanaka N."/>
            <person name="Shiwa Y."/>
            <person name="Yoshikawa H."/>
            <person name="Ohkuma M."/>
        </authorList>
    </citation>
    <scope>NUCLEOTIDE SEQUENCE [LARGE SCALE GENOMIC DNA]</scope>
    <source>
        <strain evidence="3 4">JCM 15906</strain>
    </source>
</reference>
<feature type="coiled-coil region" evidence="1">
    <location>
        <begin position="191"/>
        <end position="262"/>
    </location>
</feature>
<evidence type="ECO:0000313" key="4">
    <source>
        <dbReference type="Proteomes" id="UP000018031"/>
    </source>
</evidence>
<dbReference type="Proteomes" id="UP000018031">
    <property type="component" value="Unassembled WGS sequence"/>
</dbReference>
<proteinExistence type="predicted"/>
<evidence type="ECO:0000256" key="2">
    <source>
        <dbReference type="SAM" id="Phobius"/>
    </source>
</evidence>
<reference evidence="4" key="1">
    <citation type="journal article" date="2013" name="Genome">
        <title>Draft Genome Sequences of Porphyromonas crevioricanis JCM 15906T and Porphyromonas cansulci JCM 13913T Isolated from a Canine Oral Cavity.</title>
        <authorList>
            <person name="Sakamoto M."/>
            <person name="Tanaka N."/>
            <person name="Shiwa Y."/>
            <person name="Yoshikawa H."/>
            <person name="Ohkuma M."/>
        </authorList>
    </citation>
    <scope>NUCLEOTIDE SEQUENCE [LARGE SCALE GENOMIC DNA]</scope>
    <source>
        <strain evidence="4">JCM 15906</strain>
    </source>
</reference>
<organism evidence="3 4">
    <name type="scientific">Porphyromonas crevioricanis JCM 15906</name>
    <dbReference type="NCBI Taxonomy" id="1305617"/>
    <lineage>
        <taxon>Bacteria</taxon>
        <taxon>Pseudomonadati</taxon>
        <taxon>Bacteroidota</taxon>
        <taxon>Bacteroidia</taxon>
        <taxon>Bacteroidales</taxon>
        <taxon>Porphyromonadaceae</taxon>
        <taxon>Porphyromonas</taxon>
    </lineage>
</organism>
<protein>
    <submittedName>
        <fullName evidence="3">Uncharacterized protein</fullName>
    </submittedName>
</protein>
<evidence type="ECO:0000313" key="3">
    <source>
        <dbReference type="EMBL" id="GAD04503.1"/>
    </source>
</evidence>
<accession>S4N6P6</accession>
<keyword evidence="2" id="KW-0472">Membrane</keyword>